<feature type="domain" description="Acyl-CoA thioesterase-like C-terminal" evidence="2">
    <location>
        <begin position="134"/>
        <end position="252"/>
    </location>
</feature>
<name>A0A365H422_9ACTN</name>
<proteinExistence type="predicted"/>
<evidence type="ECO:0000259" key="1">
    <source>
        <dbReference type="Pfam" id="PF13622"/>
    </source>
</evidence>
<dbReference type="InterPro" id="IPR042171">
    <property type="entry name" value="Acyl-CoA_hotdog"/>
</dbReference>
<organism evidence="3 4">
    <name type="scientific">Actinomadura craniellae</name>
    <dbReference type="NCBI Taxonomy" id="2231787"/>
    <lineage>
        <taxon>Bacteria</taxon>
        <taxon>Bacillati</taxon>
        <taxon>Actinomycetota</taxon>
        <taxon>Actinomycetes</taxon>
        <taxon>Streptosporangiales</taxon>
        <taxon>Thermomonosporaceae</taxon>
        <taxon>Actinomadura</taxon>
    </lineage>
</organism>
<dbReference type="Pfam" id="PF13622">
    <property type="entry name" value="4HBT_3"/>
    <property type="match status" value="1"/>
</dbReference>
<sequence length="263" mass="28731">MAEDQSVEAFFTEVGDEFVPHPHARSPWSSRMLHGRLLGGLMARAVEREHAGEDLGFARFTVDLYRNSPFVPLRITTRRVRDGRRVRAVDVEVTAEIGPVARASALLLRRSAQPAGAAWTAPVWDVDPPELLGEPTGNGFDHWWIDEDGRQATHRWTGTRRNRLWMRERHPLIQGESVSPFVRTALAADMASPVAHFGSGGPAFINADYSVNLARLPLGEVIGIESAGHLSEGGIAAGHCTLYDASGPFGHCAVSAIHNPVPR</sequence>
<dbReference type="InterPro" id="IPR049450">
    <property type="entry name" value="ACOT8-like_C"/>
</dbReference>
<dbReference type="AlphaFoldDB" id="A0A365H422"/>
<dbReference type="EMBL" id="QLYX01000008">
    <property type="protein sequence ID" value="RAY13847.1"/>
    <property type="molecule type" value="Genomic_DNA"/>
</dbReference>
<accession>A0A365H422</accession>
<evidence type="ECO:0000313" key="4">
    <source>
        <dbReference type="Proteomes" id="UP000251891"/>
    </source>
</evidence>
<evidence type="ECO:0000313" key="3">
    <source>
        <dbReference type="EMBL" id="RAY13847.1"/>
    </source>
</evidence>
<dbReference type="InterPro" id="IPR049449">
    <property type="entry name" value="TesB_ACOT8-like_N"/>
</dbReference>
<dbReference type="Gene3D" id="2.40.160.210">
    <property type="entry name" value="Acyl-CoA thioesterase, double hotdog domain"/>
    <property type="match status" value="1"/>
</dbReference>
<feature type="domain" description="Acyl-CoA thioesterase-like N-terminal HotDog" evidence="1">
    <location>
        <begin position="25"/>
        <end position="106"/>
    </location>
</feature>
<protein>
    <submittedName>
        <fullName evidence="3">Thioesterase family protein</fullName>
    </submittedName>
</protein>
<comment type="caution">
    <text evidence="3">The sequence shown here is derived from an EMBL/GenBank/DDBJ whole genome shotgun (WGS) entry which is preliminary data.</text>
</comment>
<gene>
    <name evidence="3" type="ORF">DPM19_19010</name>
</gene>
<dbReference type="Proteomes" id="UP000251891">
    <property type="component" value="Unassembled WGS sequence"/>
</dbReference>
<keyword evidence="4" id="KW-1185">Reference proteome</keyword>
<evidence type="ECO:0000259" key="2">
    <source>
        <dbReference type="Pfam" id="PF20789"/>
    </source>
</evidence>
<reference evidence="3 4" key="1">
    <citation type="submission" date="2018-06" db="EMBL/GenBank/DDBJ databases">
        <title>Actinomadura craniellae sp. nov. isolated from marine sponge Craniella sp.</title>
        <authorList>
            <person name="Li L."/>
            <person name="Xu Q.H."/>
            <person name="Lin H.W."/>
            <person name="Lu Y.H."/>
        </authorList>
    </citation>
    <scope>NUCLEOTIDE SEQUENCE [LARGE SCALE GENOMIC DNA]</scope>
    <source>
        <strain evidence="3 4">LHW63021</strain>
    </source>
</reference>
<dbReference type="OrthoDB" id="1413770at2"/>
<dbReference type="Pfam" id="PF20789">
    <property type="entry name" value="4HBT_3C"/>
    <property type="match status" value="1"/>
</dbReference>